<proteinExistence type="predicted"/>
<dbReference type="EMBL" id="HBJA01004805">
    <property type="protein sequence ID" value="CAE0790466.1"/>
    <property type="molecule type" value="Transcribed_RNA"/>
</dbReference>
<accession>A0A7S4C8U9</accession>
<dbReference type="AlphaFoldDB" id="A0A7S4C8U9"/>
<name>A0A7S4C8U9_9EUGL</name>
<sequence length="104" mass="11164">MFGKDSFRFLASRTHQKRAAAGTLPFGALQRKRSSYSPKCMSERCGGVDEGEGQTADLFPRCLAVPGPEREGLARCRTPRPTVVGERGGKSLAEGNGLRLAQAP</sequence>
<feature type="region of interest" description="Disordered" evidence="1">
    <location>
        <begin position="80"/>
        <end position="104"/>
    </location>
</feature>
<reference evidence="2" key="1">
    <citation type="submission" date="2021-01" db="EMBL/GenBank/DDBJ databases">
        <authorList>
            <person name="Corre E."/>
            <person name="Pelletier E."/>
            <person name="Niang G."/>
            <person name="Scheremetjew M."/>
            <person name="Finn R."/>
            <person name="Kale V."/>
            <person name="Holt S."/>
            <person name="Cochrane G."/>
            <person name="Meng A."/>
            <person name="Brown T."/>
            <person name="Cohen L."/>
        </authorList>
    </citation>
    <scope>NUCLEOTIDE SEQUENCE</scope>
    <source>
        <strain evidence="2">CCMP1594</strain>
    </source>
</reference>
<organism evidence="2">
    <name type="scientific">Eutreptiella gymnastica</name>
    <dbReference type="NCBI Taxonomy" id="73025"/>
    <lineage>
        <taxon>Eukaryota</taxon>
        <taxon>Discoba</taxon>
        <taxon>Euglenozoa</taxon>
        <taxon>Euglenida</taxon>
        <taxon>Spirocuta</taxon>
        <taxon>Euglenophyceae</taxon>
        <taxon>Eutreptiales</taxon>
        <taxon>Eutreptiaceae</taxon>
        <taxon>Eutreptiella</taxon>
    </lineage>
</organism>
<gene>
    <name evidence="2" type="ORF">EGYM00163_LOCUS1580</name>
</gene>
<evidence type="ECO:0000256" key="1">
    <source>
        <dbReference type="SAM" id="MobiDB-lite"/>
    </source>
</evidence>
<protein>
    <submittedName>
        <fullName evidence="2">Uncharacterized protein</fullName>
    </submittedName>
</protein>
<evidence type="ECO:0000313" key="2">
    <source>
        <dbReference type="EMBL" id="CAE0790466.1"/>
    </source>
</evidence>